<protein>
    <submittedName>
        <fullName evidence="2">Tetratricopeptide repeat-containing protein</fullName>
    </submittedName>
</protein>
<dbReference type="Pfam" id="PF14559">
    <property type="entry name" value="TPR_19"/>
    <property type="match status" value="1"/>
</dbReference>
<feature type="signal peptide" evidence="1">
    <location>
        <begin position="1"/>
        <end position="19"/>
    </location>
</feature>
<dbReference type="Gene3D" id="1.25.40.10">
    <property type="entry name" value="Tetratricopeptide repeat domain"/>
    <property type="match status" value="1"/>
</dbReference>
<dbReference type="EMBL" id="FNZZ01000001">
    <property type="protein sequence ID" value="SEK48137.1"/>
    <property type="molecule type" value="Genomic_DNA"/>
</dbReference>
<gene>
    <name evidence="2" type="ORF">SAMN05216382_0489</name>
</gene>
<sequence>MRSCSMFLAALMVATPALAKDRTGYTAIAAGNLSQAEATLSAERAIFPRRPEVLLNLAAVYARTDRVAQARTLYNDVLASEPVSLDLANGGATSSHEVAQRGLARLSTTVASR</sequence>
<proteinExistence type="predicted"/>
<evidence type="ECO:0000313" key="3">
    <source>
        <dbReference type="Proteomes" id="UP000199214"/>
    </source>
</evidence>
<name>A0A1H7HEK5_9SPHN</name>
<dbReference type="InterPro" id="IPR011990">
    <property type="entry name" value="TPR-like_helical_dom_sf"/>
</dbReference>
<keyword evidence="3" id="KW-1185">Reference proteome</keyword>
<feature type="chain" id="PRO_5011434229" evidence="1">
    <location>
        <begin position="20"/>
        <end position="113"/>
    </location>
</feature>
<evidence type="ECO:0000256" key="1">
    <source>
        <dbReference type="SAM" id="SignalP"/>
    </source>
</evidence>
<dbReference type="SUPFAM" id="SSF48452">
    <property type="entry name" value="TPR-like"/>
    <property type="match status" value="1"/>
</dbReference>
<reference evidence="3" key="1">
    <citation type="submission" date="2016-10" db="EMBL/GenBank/DDBJ databases">
        <authorList>
            <person name="Varghese N."/>
            <person name="Submissions S."/>
        </authorList>
    </citation>
    <scope>NUCLEOTIDE SEQUENCE [LARGE SCALE GENOMIC DNA]</scope>
    <source>
        <strain evidence="3">JS21-1</strain>
    </source>
</reference>
<evidence type="ECO:0000313" key="2">
    <source>
        <dbReference type="EMBL" id="SEK48137.1"/>
    </source>
</evidence>
<accession>A0A1H7HEK5</accession>
<keyword evidence="1" id="KW-0732">Signal</keyword>
<dbReference type="Proteomes" id="UP000199214">
    <property type="component" value="Unassembled WGS sequence"/>
</dbReference>
<organism evidence="2 3">
    <name type="scientific">Sphingomonas palmae</name>
    <dbReference type="NCBI Taxonomy" id="1855283"/>
    <lineage>
        <taxon>Bacteria</taxon>
        <taxon>Pseudomonadati</taxon>
        <taxon>Pseudomonadota</taxon>
        <taxon>Alphaproteobacteria</taxon>
        <taxon>Sphingomonadales</taxon>
        <taxon>Sphingomonadaceae</taxon>
        <taxon>Sphingomonas</taxon>
    </lineage>
</organism>
<dbReference type="AlphaFoldDB" id="A0A1H7HEK5"/>
<dbReference type="OrthoDB" id="7583562at2"/>